<evidence type="ECO:0000256" key="3">
    <source>
        <dbReference type="ARBA" id="ARBA00022801"/>
    </source>
</evidence>
<comment type="caution">
    <text evidence="7">The sequence shown here is derived from an EMBL/GenBank/DDBJ whole genome shotgun (WGS) entry which is preliminary data.</text>
</comment>
<dbReference type="Gene3D" id="2.60.120.260">
    <property type="entry name" value="Galactose-binding domain-like"/>
    <property type="match status" value="2"/>
</dbReference>
<feature type="domain" description="CBM6" evidence="6">
    <location>
        <begin position="707"/>
        <end position="826"/>
    </location>
</feature>
<reference evidence="7" key="1">
    <citation type="submission" date="2023-07" db="EMBL/GenBank/DDBJ databases">
        <title>Genome content predicts the carbon catabolic preferences of heterotrophic bacteria.</title>
        <authorList>
            <person name="Gralka M."/>
        </authorList>
    </citation>
    <scope>NUCLEOTIDE SEQUENCE</scope>
    <source>
        <strain evidence="7">I3M17_2</strain>
    </source>
</reference>
<dbReference type="PANTHER" id="PTHR11069:SF23">
    <property type="entry name" value="LYSOSOMAL ACID GLUCOSYLCERAMIDASE"/>
    <property type="match status" value="1"/>
</dbReference>
<organism evidence="7 8">
    <name type="scientific">Saccharophagus degradans</name>
    <dbReference type="NCBI Taxonomy" id="86304"/>
    <lineage>
        <taxon>Bacteria</taxon>
        <taxon>Pseudomonadati</taxon>
        <taxon>Pseudomonadota</taxon>
        <taxon>Gammaproteobacteria</taxon>
        <taxon>Cellvibrionales</taxon>
        <taxon>Cellvibrionaceae</taxon>
        <taxon>Saccharophagus</taxon>
    </lineage>
</organism>
<sequence length="982" mass="107061">MKNIFHLKKAAFIFCALTCCYNSTASSQQDDYSVTATVSTEFNPMSSSWYTNPWPESDIPRRLEQLTPSVITQLGQTSGTLLEVDPSTTYQTLLGLGASLEHTTVYAIRKNKTAEQQKEVLRSLIDPVQGMGMNFFRVSIGTSDFADGTRATPAPDNAKGWYSYQDTPTLPFSIARDESLGIIETIRMAVEVGVETNNELKILASPWSPPRWMREGDNMVGGGPLKADMLDDYAAYLRKFVEAYQAQGIPIYALSMQNERQFEPGTYPGMVITWQMERDLLIEVYENFHNIDGNYGPELDVKLWTLDHNFDYWQQAKLQLDSFKAMGKDHYVDATAFHHYGGVSENMGQLHDAHPDKDVVFTEGTIWGLSSDGNKRSYEALIRHFRNWATGYLSWVTMTTQTLNEANQGPYNGLGAFDPTLLVKYDGDNANWYKTPEYWLMSQFSKYLKPGAVRIESNYGSLQTVTNVAFLNPDGYVVLIVANSTNGVQQFDVVSEGNQFNASVPARSIATYRWKAGLGQSPHPWQAPPELPQFPYAENSIEIPGLVEAEYYDLGGAGAAYADASTGNNGGALRADDVDIEANANGYHIGWLDAGEWLEYSVNVNQGQSFDVLIASASAGGGGQFHFEVNGEAVSPILVTPATGGWKTFVSTLHSGLQLNAGEQVLRLVIDGGEFNIDSFHIVPAGSVEPPVQEDICEEATVSILAGKIQAESYCLASGIQTENTSDQGGGENIGWIDAGDSVDYGVSVTNAGSYTLNLRVASQNGGGEIALSVGDTVLANVQIPGTGGWQNWQTISVPVQLSAGYQQLHFGFINGGLNINWFEFVETDNPTDPTDPTDPAAELEEGAYSIINEASGKALDVSGVSTSNSANVHQWAYGGGLNQQWIAQYVSGNTFELVSLNSGSCLDADSGSDNAHQWACQGNTNQQWVIEGQSDGTYVIRTKTGNEVLEVQGGSANNGANVRTASSVNNNRQKWRFNDIE</sequence>
<dbReference type="InterPro" id="IPR005084">
    <property type="entry name" value="CBM6"/>
</dbReference>
<gene>
    <name evidence="7" type="ORF">Q4521_04025</name>
</gene>
<dbReference type="SUPFAM" id="SSF50370">
    <property type="entry name" value="Ricin B-like lectins"/>
    <property type="match status" value="1"/>
</dbReference>
<dbReference type="Proteomes" id="UP001169760">
    <property type="component" value="Unassembled WGS sequence"/>
</dbReference>
<dbReference type="SMART" id="SM00458">
    <property type="entry name" value="RICIN"/>
    <property type="match status" value="1"/>
</dbReference>
<dbReference type="InterPro" id="IPR006584">
    <property type="entry name" value="Cellulose-bd_IV"/>
</dbReference>
<evidence type="ECO:0000256" key="5">
    <source>
        <dbReference type="SAM" id="SignalP"/>
    </source>
</evidence>
<dbReference type="InterPro" id="IPR035992">
    <property type="entry name" value="Ricin_B-like_lectins"/>
</dbReference>
<dbReference type="GO" id="GO:0006680">
    <property type="term" value="P:glucosylceramide catabolic process"/>
    <property type="evidence" value="ECO:0007669"/>
    <property type="project" value="TreeGrafter"/>
</dbReference>
<dbReference type="InterPro" id="IPR008979">
    <property type="entry name" value="Galactose-bd-like_sf"/>
</dbReference>
<dbReference type="EMBL" id="JAUOPB010000002">
    <property type="protein sequence ID" value="MDO6421633.1"/>
    <property type="molecule type" value="Genomic_DNA"/>
</dbReference>
<feature type="chain" id="PRO_5043543918" evidence="5">
    <location>
        <begin position="26"/>
        <end position="982"/>
    </location>
</feature>
<dbReference type="Pfam" id="PF02055">
    <property type="entry name" value="Glyco_hydro_30"/>
    <property type="match status" value="1"/>
</dbReference>
<keyword evidence="2 5" id="KW-0732">Signal</keyword>
<keyword evidence="3 4" id="KW-0378">Hydrolase</keyword>
<protein>
    <submittedName>
        <fullName evidence="7">Carbohydrate-binding protein</fullName>
    </submittedName>
</protein>
<dbReference type="CDD" id="cd04080">
    <property type="entry name" value="CBM6_cellulase-like"/>
    <property type="match status" value="2"/>
</dbReference>
<dbReference type="InterPro" id="IPR001139">
    <property type="entry name" value="Glyco_hydro_30"/>
</dbReference>
<dbReference type="RefSeq" id="WP_303491177.1">
    <property type="nucleotide sequence ID" value="NZ_JAUOPB010000002.1"/>
</dbReference>
<dbReference type="InterPro" id="IPR013780">
    <property type="entry name" value="Glyco_hydro_b"/>
</dbReference>
<dbReference type="SUPFAM" id="SSF51011">
    <property type="entry name" value="Glycosyl hydrolase domain"/>
    <property type="match status" value="1"/>
</dbReference>
<evidence type="ECO:0000256" key="2">
    <source>
        <dbReference type="ARBA" id="ARBA00022729"/>
    </source>
</evidence>
<dbReference type="InterPro" id="IPR000772">
    <property type="entry name" value="Ricin_B_lectin"/>
</dbReference>
<dbReference type="Pfam" id="PF03422">
    <property type="entry name" value="CBM_6"/>
    <property type="match status" value="2"/>
</dbReference>
<dbReference type="GO" id="GO:0004348">
    <property type="term" value="F:glucosylceramidase activity"/>
    <property type="evidence" value="ECO:0007669"/>
    <property type="project" value="InterPro"/>
</dbReference>
<dbReference type="GO" id="GO:0030246">
    <property type="term" value="F:carbohydrate binding"/>
    <property type="evidence" value="ECO:0007669"/>
    <property type="project" value="InterPro"/>
</dbReference>
<evidence type="ECO:0000313" key="8">
    <source>
        <dbReference type="Proteomes" id="UP001169760"/>
    </source>
</evidence>
<name>A0AAW7X532_9GAMM</name>
<dbReference type="InterPro" id="IPR033453">
    <property type="entry name" value="Glyco_hydro_30_TIM-barrel"/>
</dbReference>
<feature type="domain" description="CBM6" evidence="6">
    <location>
        <begin position="545"/>
        <end position="683"/>
    </location>
</feature>
<dbReference type="PROSITE" id="PS51175">
    <property type="entry name" value="CBM6"/>
    <property type="match status" value="2"/>
</dbReference>
<dbReference type="AlphaFoldDB" id="A0AAW7X532"/>
<feature type="signal peptide" evidence="5">
    <location>
        <begin position="1"/>
        <end position="25"/>
    </location>
</feature>
<accession>A0AAW7X532</accession>
<dbReference type="PANTHER" id="PTHR11069">
    <property type="entry name" value="GLUCOSYLCERAMIDASE"/>
    <property type="match status" value="1"/>
</dbReference>
<dbReference type="CDD" id="cd00161">
    <property type="entry name" value="beta-trefoil_Ricin-like"/>
    <property type="match status" value="1"/>
</dbReference>
<dbReference type="Pfam" id="PF17189">
    <property type="entry name" value="Glyco_hydro_30C"/>
    <property type="match status" value="1"/>
</dbReference>
<dbReference type="InterPro" id="IPR033452">
    <property type="entry name" value="GH30_C"/>
</dbReference>
<dbReference type="Pfam" id="PF14200">
    <property type="entry name" value="RicinB_lectin_2"/>
    <property type="match status" value="1"/>
</dbReference>
<evidence type="ECO:0000259" key="6">
    <source>
        <dbReference type="PROSITE" id="PS51175"/>
    </source>
</evidence>
<keyword evidence="4" id="KW-0326">Glycosidase</keyword>
<evidence type="ECO:0000313" key="7">
    <source>
        <dbReference type="EMBL" id="MDO6421633.1"/>
    </source>
</evidence>
<evidence type="ECO:0000256" key="4">
    <source>
        <dbReference type="RuleBase" id="RU361188"/>
    </source>
</evidence>
<dbReference type="Gene3D" id="2.60.40.1180">
    <property type="entry name" value="Golgi alpha-mannosidase II"/>
    <property type="match status" value="1"/>
</dbReference>
<dbReference type="SMART" id="SM00606">
    <property type="entry name" value="CBD_IV"/>
    <property type="match status" value="2"/>
</dbReference>
<dbReference type="SUPFAM" id="SSF51445">
    <property type="entry name" value="(Trans)glycosidases"/>
    <property type="match status" value="1"/>
</dbReference>
<dbReference type="PROSITE" id="PS50231">
    <property type="entry name" value="RICIN_B_LECTIN"/>
    <property type="match status" value="1"/>
</dbReference>
<dbReference type="SUPFAM" id="SSF49785">
    <property type="entry name" value="Galactose-binding domain-like"/>
    <property type="match status" value="2"/>
</dbReference>
<evidence type="ECO:0000256" key="1">
    <source>
        <dbReference type="ARBA" id="ARBA00005382"/>
    </source>
</evidence>
<dbReference type="InterPro" id="IPR017853">
    <property type="entry name" value="GH"/>
</dbReference>
<dbReference type="Gene3D" id="2.80.10.50">
    <property type="match status" value="3"/>
</dbReference>
<dbReference type="GO" id="GO:0016020">
    <property type="term" value="C:membrane"/>
    <property type="evidence" value="ECO:0007669"/>
    <property type="project" value="GOC"/>
</dbReference>
<proteinExistence type="inferred from homology"/>
<dbReference type="Gene3D" id="3.20.20.80">
    <property type="entry name" value="Glycosidases"/>
    <property type="match status" value="1"/>
</dbReference>
<comment type="similarity">
    <text evidence="1 4">Belongs to the glycosyl hydrolase 30 family.</text>
</comment>